<dbReference type="Pfam" id="PF06456">
    <property type="entry name" value="Arfaptin"/>
    <property type="match status" value="1"/>
</dbReference>
<dbReference type="GO" id="GO:0050708">
    <property type="term" value="P:regulation of protein secretion"/>
    <property type="evidence" value="ECO:0007669"/>
    <property type="project" value="Ensembl"/>
</dbReference>
<evidence type="ECO:0000256" key="2">
    <source>
        <dbReference type="SAM" id="MobiDB-lite"/>
    </source>
</evidence>
<dbReference type="InterPro" id="IPR010504">
    <property type="entry name" value="AH_dom"/>
</dbReference>
<sequence>MAQESPKNSAAEIPVTSNGEVDDSREHGFNRDLKRSLPAGLGLSETQITSHGFDSTKEGVIEAGAFQGSPAPPLPSVMSPSRVAASRLAQQGSDLIVPAGGQRTQTKSGPVILADEIKNPAMEKLELVRKWSLNTYKCTRQIISEKLGRGSRTVDLELEAQIDILRDNKKKYENILRLAQTLSTQLFQMVHTQRQLGDAFADLSLKSLELHEEFGYNADTQKLLAKNGETLLGAINFFIASVNTLVNKTIEDTLMTVKQYESASEFVLHHLLCSYMPFTSDLLNLGFPDLSTLKSFLIYQEETCDKSPSISLPLVLMLGLMILRSQVKVLHNQLVLFHNAIAAYFAGNQKQLEQTLKQFHIKLKTPGVDAPSWLEEQ</sequence>
<dbReference type="PANTHER" id="PTHR12141">
    <property type="entry name" value="ARFAPTIN-RELATED"/>
    <property type="match status" value="1"/>
</dbReference>
<protein>
    <submittedName>
        <fullName evidence="4">ARF interacting protein 1</fullName>
    </submittedName>
</protein>
<dbReference type="GO" id="GO:0034315">
    <property type="term" value="P:regulation of Arp2/3 complex-mediated actin nucleation"/>
    <property type="evidence" value="ECO:0007669"/>
    <property type="project" value="TreeGrafter"/>
</dbReference>
<feature type="domain" description="AH" evidence="3">
    <location>
        <begin position="153"/>
        <end position="357"/>
    </location>
</feature>
<dbReference type="GO" id="GO:0070273">
    <property type="term" value="F:phosphatidylinositol-4-phosphate binding"/>
    <property type="evidence" value="ECO:0007669"/>
    <property type="project" value="Ensembl"/>
</dbReference>
<dbReference type="GO" id="GO:1905280">
    <property type="term" value="P:negative regulation of retrograde transport, endosome to Golgi"/>
    <property type="evidence" value="ECO:0007669"/>
    <property type="project" value="Ensembl"/>
</dbReference>
<dbReference type="AlphaFoldDB" id="A0A8C7AS91"/>
<feature type="coiled-coil region" evidence="1">
    <location>
        <begin position="155"/>
        <end position="182"/>
    </location>
</feature>
<proteinExistence type="predicted"/>
<keyword evidence="1" id="KW-0175">Coiled coil</keyword>
<evidence type="ECO:0000313" key="4">
    <source>
        <dbReference type="Ensembl" id="ENSNVIP00000011247.1"/>
    </source>
</evidence>
<dbReference type="GO" id="GO:0000139">
    <property type="term" value="C:Golgi membrane"/>
    <property type="evidence" value="ECO:0007669"/>
    <property type="project" value="Ensembl"/>
</dbReference>
<reference evidence="4" key="2">
    <citation type="submission" date="2025-09" db="UniProtKB">
        <authorList>
            <consortium name="Ensembl"/>
        </authorList>
    </citation>
    <scope>IDENTIFICATION</scope>
</reference>
<evidence type="ECO:0000256" key="1">
    <source>
        <dbReference type="SAM" id="Coils"/>
    </source>
</evidence>
<name>A0A8C7AS91_NEOVI</name>
<dbReference type="Ensembl" id="ENSNVIT00000013182.1">
    <property type="protein sequence ID" value="ENSNVIP00000011247.1"/>
    <property type="gene ID" value="ENSNVIG00000008921.1"/>
</dbReference>
<keyword evidence="5" id="KW-1185">Reference proteome</keyword>
<dbReference type="InterPro" id="IPR027267">
    <property type="entry name" value="AH/BAR_dom_sf"/>
</dbReference>
<dbReference type="GO" id="GO:0006886">
    <property type="term" value="P:intracellular protein transport"/>
    <property type="evidence" value="ECO:0007669"/>
    <property type="project" value="Ensembl"/>
</dbReference>
<organism evidence="4 5">
    <name type="scientific">Neovison vison</name>
    <name type="common">American mink</name>
    <name type="synonym">Mustela vison</name>
    <dbReference type="NCBI Taxonomy" id="452646"/>
    <lineage>
        <taxon>Eukaryota</taxon>
        <taxon>Metazoa</taxon>
        <taxon>Chordata</taxon>
        <taxon>Craniata</taxon>
        <taxon>Vertebrata</taxon>
        <taxon>Euteleostomi</taxon>
        <taxon>Mammalia</taxon>
        <taxon>Eutheria</taxon>
        <taxon>Laurasiatheria</taxon>
        <taxon>Carnivora</taxon>
        <taxon>Caniformia</taxon>
        <taxon>Musteloidea</taxon>
        <taxon>Mustelidae</taxon>
        <taxon>Mustelinae</taxon>
        <taxon>Neogale</taxon>
    </lineage>
</organism>
<dbReference type="Proteomes" id="UP000694425">
    <property type="component" value="Unplaced"/>
</dbReference>
<dbReference type="InterPro" id="IPR030798">
    <property type="entry name" value="Arfaptin_fam"/>
</dbReference>
<feature type="region of interest" description="Disordered" evidence="2">
    <location>
        <begin position="1"/>
        <end position="27"/>
    </location>
</feature>
<dbReference type="SUPFAM" id="SSF103657">
    <property type="entry name" value="BAR/IMD domain-like"/>
    <property type="match status" value="1"/>
</dbReference>
<accession>A0A8C7AS91</accession>
<evidence type="ECO:0000259" key="3">
    <source>
        <dbReference type="PROSITE" id="PS50870"/>
    </source>
</evidence>
<reference evidence="4" key="1">
    <citation type="submission" date="2025-08" db="UniProtKB">
        <authorList>
            <consortium name="Ensembl"/>
        </authorList>
    </citation>
    <scope>IDENTIFICATION</scope>
</reference>
<dbReference type="PANTHER" id="PTHR12141:SF4">
    <property type="entry name" value="ARFAPTIN-1"/>
    <property type="match status" value="1"/>
</dbReference>
<dbReference type="SMART" id="SM01015">
    <property type="entry name" value="Arfaptin"/>
    <property type="match status" value="1"/>
</dbReference>
<dbReference type="GeneTree" id="ENSGT00950000183040"/>
<dbReference type="GO" id="GO:0005829">
    <property type="term" value="C:cytosol"/>
    <property type="evidence" value="ECO:0007669"/>
    <property type="project" value="Ensembl"/>
</dbReference>
<dbReference type="PROSITE" id="PS50870">
    <property type="entry name" value="AH"/>
    <property type="match status" value="1"/>
</dbReference>
<dbReference type="GO" id="GO:0019904">
    <property type="term" value="F:protein domain specific binding"/>
    <property type="evidence" value="ECO:0007669"/>
    <property type="project" value="InterPro"/>
</dbReference>
<dbReference type="Gene3D" id="1.20.1270.60">
    <property type="entry name" value="Arfaptin homology (AH) domain/BAR domain"/>
    <property type="match status" value="1"/>
</dbReference>
<evidence type="ECO:0000313" key="5">
    <source>
        <dbReference type="Proteomes" id="UP000694425"/>
    </source>
</evidence>
<dbReference type="GO" id="GO:0032588">
    <property type="term" value="C:trans-Golgi network membrane"/>
    <property type="evidence" value="ECO:0007669"/>
    <property type="project" value="Ensembl"/>
</dbReference>